<evidence type="ECO:0000256" key="1">
    <source>
        <dbReference type="SAM" id="MobiDB-lite"/>
    </source>
</evidence>
<evidence type="ECO:0000313" key="3">
    <source>
        <dbReference type="Proteomes" id="UP000027265"/>
    </source>
</evidence>
<dbReference type="EMBL" id="KL197710">
    <property type="protein sequence ID" value="KDQ62919.1"/>
    <property type="molecule type" value="Genomic_DNA"/>
</dbReference>
<dbReference type="AlphaFoldDB" id="A0A067Q7I6"/>
<reference evidence="3" key="1">
    <citation type="journal article" date="2014" name="Proc. Natl. Acad. Sci. U.S.A.">
        <title>Extensive sampling of basidiomycete genomes demonstrates inadequacy of the white-rot/brown-rot paradigm for wood decay fungi.</title>
        <authorList>
            <person name="Riley R."/>
            <person name="Salamov A.A."/>
            <person name="Brown D.W."/>
            <person name="Nagy L.G."/>
            <person name="Floudas D."/>
            <person name="Held B.W."/>
            <person name="Levasseur A."/>
            <person name="Lombard V."/>
            <person name="Morin E."/>
            <person name="Otillar R."/>
            <person name="Lindquist E.A."/>
            <person name="Sun H."/>
            <person name="LaButti K.M."/>
            <person name="Schmutz J."/>
            <person name="Jabbour D."/>
            <person name="Luo H."/>
            <person name="Baker S.E."/>
            <person name="Pisabarro A.G."/>
            <person name="Walton J.D."/>
            <person name="Blanchette R.A."/>
            <person name="Henrissat B."/>
            <person name="Martin F."/>
            <person name="Cullen D."/>
            <person name="Hibbett D.S."/>
            <person name="Grigoriev I.V."/>
        </authorList>
    </citation>
    <scope>NUCLEOTIDE SEQUENCE [LARGE SCALE GENOMIC DNA]</scope>
    <source>
        <strain evidence="3">MUCL 33604</strain>
    </source>
</reference>
<gene>
    <name evidence="2" type="ORF">JAAARDRAFT_188558</name>
</gene>
<protein>
    <submittedName>
        <fullName evidence="2">Uncharacterized protein</fullName>
    </submittedName>
</protein>
<feature type="region of interest" description="Disordered" evidence="1">
    <location>
        <begin position="194"/>
        <end position="219"/>
    </location>
</feature>
<keyword evidence="3" id="KW-1185">Reference proteome</keyword>
<dbReference type="InParanoid" id="A0A067Q7I6"/>
<feature type="compositionally biased region" description="Basic and acidic residues" evidence="1">
    <location>
        <begin position="29"/>
        <end position="40"/>
    </location>
</feature>
<name>A0A067Q7I6_9AGAM</name>
<feature type="compositionally biased region" description="Basic and acidic residues" evidence="1">
    <location>
        <begin position="49"/>
        <end position="75"/>
    </location>
</feature>
<organism evidence="2 3">
    <name type="scientific">Jaapia argillacea MUCL 33604</name>
    <dbReference type="NCBI Taxonomy" id="933084"/>
    <lineage>
        <taxon>Eukaryota</taxon>
        <taxon>Fungi</taxon>
        <taxon>Dikarya</taxon>
        <taxon>Basidiomycota</taxon>
        <taxon>Agaricomycotina</taxon>
        <taxon>Agaricomycetes</taxon>
        <taxon>Agaricomycetidae</taxon>
        <taxon>Jaapiales</taxon>
        <taxon>Jaapiaceae</taxon>
        <taxon>Jaapia</taxon>
    </lineage>
</organism>
<evidence type="ECO:0000313" key="2">
    <source>
        <dbReference type="EMBL" id="KDQ62919.1"/>
    </source>
</evidence>
<accession>A0A067Q7I6</accession>
<dbReference type="OrthoDB" id="3245714at2759"/>
<dbReference type="Proteomes" id="UP000027265">
    <property type="component" value="Unassembled WGS sequence"/>
</dbReference>
<sequence length="219" mass="24328">MASSTLTLRRSAVATTTTDRESGVAPKSETTRSSEPEKELNSSVLKALRAYEHDRQRVKKTEDFARTKERKERGKTLFQSLRSRKDAPGKDSGAKERRGPNVASVWNTDEDRDISPLSPDTTVDEVSPPSLACGDIKVDKVEVKLEDLIATGRKTRKPKGSSDADYEVVPHVRSVIVLPDDFTDGDLELDEPWEHVSSSEDDDETKSKIPSYAQVVSRL</sequence>
<feature type="compositionally biased region" description="Polar residues" evidence="1">
    <location>
        <begin position="1"/>
        <end position="17"/>
    </location>
</feature>
<proteinExistence type="predicted"/>
<dbReference type="HOGENOM" id="CLU_104722_0_0_1"/>
<feature type="region of interest" description="Disordered" evidence="1">
    <location>
        <begin position="1"/>
        <end position="131"/>
    </location>
</feature>
<feature type="compositionally biased region" description="Basic and acidic residues" evidence="1">
    <location>
        <begin position="83"/>
        <end position="99"/>
    </location>
</feature>